<keyword evidence="2" id="KW-1185">Reference proteome</keyword>
<dbReference type="Proteomes" id="UP000621307">
    <property type="component" value="Unassembled WGS sequence"/>
</dbReference>
<name>A0ABR8BLU0_9NOSO</name>
<evidence type="ECO:0000313" key="2">
    <source>
        <dbReference type="Proteomes" id="UP000621307"/>
    </source>
</evidence>
<dbReference type="EMBL" id="JACJQL010000059">
    <property type="protein sequence ID" value="MBD2254634.1"/>
    <property type="molecule type" value="Genomic_DNA"/>
</dbReference>
<organism evidence="1 2">
    <name type="scientific">Nostoc parmelioides FACHB-3921</name>
    <dbReference type="NCBI Taxonomy" id="2692909"/>
    <lineage>
        <taxon>Bacteria</taxon>
        <taxon>Bacillati</taxon>
        <taxon>Cyanobacteriota</taxon>
        <taxon>Cyanophyceae</taxon>
        <taxon>Nostocales</taxon>
        <taxon>Nostocaceae</taxon>
        <taxon>Nostoc</taxon>
    </lineage>
</organism>
<reference evidence="1 2" key="1">
    <citation type="journal article" date="2020" name="ISME J.">
        <title>Comparative genomics reveals insights into cyanobacterial evolution and habitat adaptation.</title>
        <authorList>
            <person name="Chen M.Y."/>
            <person name="Teng W.K."/>
            <person name="Zhao L."/>
            <person name="Hu C.X."/>
            <person name="Zhou Y.K."/>
            <person name="Han B.P."/>
            <person name="Song L.R."/>
            <person name="Shu W.S."/>
        </authorList>
    </citation>
    <scope>NUCLEOTIDE SEQUENCE [LARGE SCALE GENOMIC DNA]</scope>
    <source>
        <strain evidence="1 2">FACHB-3921</strain>
    </source>
</reference>
<sequence length="125" mass="15095">MQHDLAEVLDHLSKDRRFFNGFEDNLLTRTEWSYVLGIDRTTLWRWEKDIIYKVAPIKTAYLSTDRGARTHYLDAYQRFLLTCIFIFKGYVAQGMKTNKQAITFLKINFNQLKREQFEAWRKDYV</sequence>
<gene>
    <name evidence="1" type="ORF">H6G14_25680</name>
</gene>
<evidence type="ECO:0000313" key="1">
    <source>
        <dbReference type="EMBL" id="MBD2254634.1"/>
    </source>
</evidence>
<accession>A0ABR8BLU0</accession>
<comment type="caution">
    <text evidence="1">The sequence shown here is derived from an EMBL/GenBank/DDBJ whole genome shotgun (WGS) entry which is preliminary data.</text>
</comment>
<protein>
    <submittedName>
        <fullName evidence="1">Uncharacterized protein</fullName>
    </submittedName>
</protein>
<dbReference type="RefSeq" id="WP_190570919.1">
    <property type="nucleotide sequence ID" value="NZ_JACJQL010000059.1"/>
</dbReference>
<proteinExistence type="predicted"/>